<dbReference type="Proteomes" id="UP000521943">
    <property type="component" value="Unassembled WGS sequence"/>
</dbReference>
<accession>A0A8H6HIC3</accession>
<evidence type="ECO:0000313" key="3">
    <source>
        <dbReference type="Proteomes" id="UP000521943"/>
    </source>
</evidence>
<evidence type="ECO:0000256" key="1">
    <source>
        <dbReference type="SAM" id="MobiDB-lite"/>
    </source>
</evidence>
<dbReference type="EMBL" id="JACGCI010000094">
    <property type="protein sequence ID" value="KAF6746333.1"/>
    <property type="molecule type" value="Genomic_DNA"/>
</dbReference>
<dbReference type="OrthoDB" id="3184970at2759"/>
<gene>
    <name evidence="2" type="ORF">DFP72DRAFT_1076536</name>
</gene>
<protein>
    <submittedName>
        <fullName evidence="2">Uncharacterized protein</fullName>
    </submittedName>
</protein>
<dbReference type="AlphaFoldDB" id="A0A8H6HIC3"/>
<feature type="region of interest" description="Disordered" evidence="1">
    <location>
        <begin position="96"/>
        <end position="116"/>
    </location>
</feature>
<proteinExistence type="predicted"/>
<name>A0A8H6HIC3_9AGAR</name>
<organism evidence="2 3">
    <name type="scientific">Ephemerocybe angulata</name>
    <dbReference type="NCBI Taxonomy" id="980116"/>
    <lineage>
        <taxon>Eukaryota</taxon>
        <taxon>Fungi</taxon>
        <taxon>Dikarya</taxon>
        <taxon>Basidiomycota</taxon>
        <taxon>Agaricomycotina</taxon>
        <taxon>Agaricomycetes</taxon>
        <taxon>Agaricomycetidae</taxon>
        <taxon>Agaricales</taxon>
        <taxon>Agaricineae</taxon>
        <taxon>Psathyrellaceae</taxon>
        <taxon>Ephemerocybe</taxon>
    </lineage>
</organism>
<evidence type="ECO:0000313" key="2">
    <source>
        <dbReference type="EMBL" id="KAF6746333.1"/>
    </source>
</evidence>
<comment type="caution">
    <text evidence="2">The sequence shown here is derived from an EMBL/GenBank/DDBJ whole genome shotgun (WGS) entry which is preliminary data.</text>
</comment>
<reference evidence="2 3" key="1">
    <citation type="submission" date="2020-07" db="EMBL/GenBank/DDBJ databases">
        <title>Comparative genomics of pyrophilous fungi reveals a link between fire events and developmental genes.</title>
        <authorList>
            <consortium name="DOE Joint Genome Institute"/>
            <person name="Steindorff A.S."/>
            <person name="Carver A."/>
            <person name="Calhoun S."/>
            <person name="Stillman K."/>
            <person name="Liu H."/>
            <person name="Lipzen A."/>
            <person name="Pangilinan J."/>
            <person name="Labutti K."/>
            <person name="Bruns T.D."/>
            <person name="Grigoriev I.V."/>
        </authorList>
    </citation>
    <scope>NUCLEOTIDE SEQUENCE [LARGE SCALE GENOMIC DNA]</scope>
    <source>
        <strain evidence="2 3">CBS 144469</strain>
    </source>
</reference>
<sequence>MEPTRTLTEVVPEEAICPVSVCQIPVDLVLRSSDKVLIGAHKANLETYSDGFPSADSVDDTREPVKRHGTSVGLSGIKAGITWHARNPFLHRLLLSSNPTPRPPPHKGLRTNSERMCDNTPRFPFAPSSTSTPISITNLVVTVALTPCAHPK</sequence>
<keyword evidence="3" id="KW-1185">Reference proteome</keyword>